<dbReference type="InterPro" id="IPR011333">
    <property type="entry name" value="SKP1/BTB/POZ_sf"/>
</dbReference>
<dbReference type="Gene3D" id="3.30.710.10">
    <property type="entry name" value="Potassium Channel Kv1.1, Chain A"/>
    <property type="match status" value="1"/>
</dbReference>
<evidence type="ECO:0008006" key="3">
    <source>
        <dbReference type="Google" id="ProtNLM"/>
    </source>
</evidence>
<comment type="caution">
    <text evidence="1">The sequence shown here is derived from an EMBL/GenBank/DDBJ whole genome shotgun (WGS) entry which is preliminary data.</text>
</comment>
<gene>
    <name evidence="1" type="ORF">CPB84DRAFT_859909</name>
</gene>
<dbReference type="Proteomes" id="UP000724874">
    <property type="component" value="Unassembled WGS sequence"/>
</dbReference>
<name>A0A9P5NMQ6_GYMJU</name>
<dbReference type="EMBL" id="JADNYJ010000036">
    <property type="protein sequence ID" value="KAF8902371.1"/>
    <property type="molecule type" value="Genomic_DNA"/>
</dbReference>
<organism evidence="1 2">
    <name type="scientific">Gymnopilus junonius</name>
    <name type="common">Spectacular rustgill mushroom</name>
    <name type="synonym">Gymnopilus spectabilis subsp. junonius</name>
    <dbReference type="NCBI Taxonomy" id="109634"/>
    <lineage>
        <taxon>Eukaryota</taxon>
        <taxon>Fungi</taxon>
        <taxon>Dikarya</taxon>
        <taxon>Basidiomycota</taxon>
        <taxon>Agaricomycotina</taxon>
        <taxon>Agaricomycetes</taxon>
        <taxon>Agaricomycetidae</taxon>
        <taxon>Agaricales</taxon>
        <taxon>Agaricineae</taxon>
        <taxon>Hymenogastraceae</taxon>
        <taxon>Gymnopilus</taxon>
    </lineage>
</organism>
<dbReference type="SUPFAM" id="SSF54695">
    <property type="entry name" value="POZ domain"/>
    <property type="match status" value="1"/>
</dbReference>
<protein>
    <recommendedName>
        <fullName evidence="3">BTB domain-containing protein</fullName>
    </recommendedName>
</protein>
<accession>A0A9P5NMQ6</accession>
<dbReference type="AlphaFoldDB" id="A0A9P5NMQ6"/>
<proteinExistence type="predicted"/>
<evidence type="ECO:0000313" key="2">
    <source>
        <dbReference type="Proteomes" id="UP000724874"/>
    </source>
</evidence>
<reference evidence="1" key="1">
    <citation type="submission" date="2020-11" db="EMBL/GenBank/DDBJ databases">
        <authorList>
            <consortium name="DOE Joint Genome Institute"/>
            <person name="Ahrendt S."/>
            <person name="Riley R."/>
            <person name="Andreopoulos W."/>
            <person name="LaButti K."/>
            <person name="Pangilinan J."/>
            <person name="Ruiz-duenas F.J."/>
            <person name="Barrasa J.M."/>
            <person name="Sanchez-Garcia M."/>
            <person name="Camarero S."/>
            <person name="Miyauchi S."/>
            <person name="Serrano A."/>
            <person name="Linde D."/>
            <person name="Babiker R."/>
            <person name="Drula E."/>
            <person name="Ayuso-Fernandez I."/>
            <person name="Pacheco R."/>
            <person name="Padilla G."/>
            <person name="Ferreira P."/>
            <person name="Barriuso J."/>
            <person name="Kellner H."/>
            <person name="Castanera R."/>
            <person name="Alfaro M."/>
            <person name="Ramirez L."/>
            <person name="Pisabarro A.G."/>
            <person name="Kuo A."/>
            <person name="Tritt A."/>
            <person name="Lipzen A."/>
            <person name="He G."/>
            <person name="Yan M."/>
            <person name="Ng V."/>
            <person name="Cullen D."/>
            <person name="Martin F."/>
            <person name="Rosso M.-N."/>
            <person name="Henrissat B."/>
            <person name="Hibbett D."/>
            <person name="Martinez A.T."/>
            <person name="Grigoriev I.V."/>
        </authorList>
    </citation>
    <scope>NUCLEOTIDE SEQUENCE</scope>
    <source>
        <strain evidence="1">AH 44721</strain>
    </source>
</reference>
<dbReference type="OrthoDB" id="3184970at2759"/>
<sequence length="331" mass="36730">MATNSTTPTLPPPPLFQPAAFTFNIGALSLNPQTPPAQAVTAPTILNVVEQPWVNTRFNEQDSDVQIKSADGFIFRLHRTLLEMNTGAFPGPEVSTEGEESVPLTEKANVLAILFSFIYPKRHPDLDDLNFQTVAGVAEAAGKYEVFAAINTCNARLMKFVPQYPLDIFVHSVKHDYPKLMNEATPYLCRTPLTPVLKRLPLHYMIAWCFEKSQYHEAWRSVFTEAAKYVKNLPGSANVVSGPCDTSKGICNTCRCALMIWVSDLEVIEDISRLNNTLNSPVMKYQSSACCGHGYVAAAKIPCKYVSDIANLCKEKIRCIPAFATYLSRKD</sequence>
<keyword evidence="2" id="KW-1185">Reference proteome</keyword>
<evidence type="ECO:0000313" key="1">
    <source>
        <dbReference type="EMBL" id="KAF8902371.1"/>
    </source>
</evidence>